<dbReference type="Proteomes" id="UP001165653">
    <property type="component" value="Unassembled WGS sequence"/>
</dbReference>
<comment type="caution">
    <text evidence="1">The sequence shown here is derived from an EMBL/GenBank/DDBJ whole genome shotgun (WGS) entry which is preliminary data.</text>
</comment>
<dbReference type="RefSeq" id="WP_264515928.1">
    <property type="nucleotide sequence ID" value="NZ_JAPDDR010000014.1"/>
</dbReference>
<reference evidence="1" key="1">
    <citation type="submission" date="2022-10" db="EMBL/GenBank/DDBJ databases">
        <title>Luteolibacter sp. GHJ8, whole genome shotgun sequencing project.</title>
        <authorList>
            <person name="Zhao G."/>
            <person name="Shen L."/>
        </authorList>
    </citation>
    <scope>NUCLEOTIDE SEQUENCE</scope>
    <source>
        <strain evidence="1">GHJ8</strain>
    </source>
</reference>
<dbReference type="EMBL" id="JAPDDR010000014">
    <property type="protein sequence ID" value="MCW1916355.1"/>
    <property type="molecule type" value="Genomic_DNA"/>
</dbReference>
<evidence type="ECO:0000313" key="1">
    <source>
        <dbReference type="EMBL" id="MCW1916355.1"/>
    </source>
</evidence>
<gene>
    <name evidence="1" type="ORF">OJ996_22395</name>
</gene>
<accession>A0ABT3GAV0</accession>
<sequence length="47" mass="4626">MSKLVILVAILAAVALIVAIVMGGLKSPDGEAEPGAGTAPEVEKVVP</sequence>
<keyword evidence="2" id="KW-1185">Reference proteome</keyword>
<proteinExistence type="predicted"/>
<protein>
    <submittedName>
        <fullName evidence="1">Uncharacterized protein</fullName>
    </submittedName>
</protein>
<name>A0ABT3GAV0_9BACT</name>
<organism evidence="1 2">
    <name type="scientific">Luteolibacter rhizosphaerae</name>
    <dbReference type="NCBI Taxonomy" id="2989719"/>
    <lineage>
        <taxon>Bacteria</taxon>
        <taxon>Pseudomonadati</taxon>
        <taxon>Verrucomicrobiota</taxon>
        <taxon>Verrucomicrobiia</taxon>
        <taxon>Verrucomicrobiales</taxon>
        <taxon>Verrucomicrobiaceae</taxon>
        <taxon>Luteolibacter</taxon>
    </lineage>
</organism>
<evidence type="ECO:0000313" key="2">
    <source>
        <dbReference type="Proteomes" id="UP001165653"/>
    </source>
</evidence>